<name>U7UYC5_9MICC</name>
<dbReference type="Proteomes" id="UP000017174">
    <property type="component" value="Unassembled WGS sequence"/>
</dbReference>
<dbReference type="EMBL" id="AXZG01000062">
    <property type="protein sequence ID" value="ERT64286.1"/>
    <property type="molecule type" value="Genomic_DNA"/>
</dbReference>
<evidence type="ECO:0000313" key="1">
    <source>
        <dbReference type="EMBL" id="ERT64286.1"/>
    </source>
</evidence>
<evidence type="ECO:0000313" key="2">
    <source>
        <dbReference type="Proteomes" id="UP000017174"/>
    </source>
</evidence>
<organism evidence="1 2">
    <name type="scientific">Rothia aeria F0184</name>
    <dbReference type="NCBI Taxonomy" id="888019"/>
    <lineage>
        <taxon>Bacteria</taxon>
        <taxon>Bacillati</taxon>
        <taxon>Actinomycetota</taxon>
        <taxon>Actinomycetes</taxon>
        <taxon>Micrococcales</taxon>
        <taxon>Micrococcaceae</taxon>
        <taxon>Rothia</taxon>
    </lineage>
</organism>
<proteinExistence type="predicted"/>
<comment type="caution">
    <text evidence="1">The sequence shown here is derived from an EMBL/GenBank/DDBJ whole genome shotgun (WGS) entry which is preliminary data.</text>
</comment>
<protein>
    <submittedName>
        <fullName evidence="1">Uncharacterized protein</fullName>
    </submittedName>
</protein>
<reference evidence="1 2" key="1">
    <citation type="submission" date="2013-08" db="EMBL/GenBank/DDBJ databases">
        <authorList>
            <person name="Weinstock G."/>
            <person name="Sodergren E."/>
            <person name="Wylie T."/>
            <person name="Fulton L."/>
            <person name="Fulton R."/>
            <person name="Fronick C."/>
            <person name="O'Laughlin M."/>
            <person name="Godfrey J."/>
            <person name="Miner T."/>
            <person name="Herter B."/>
            <person name="Appelbaum E."/>
            <person name="Cordes M."/>
            <person name="Lek S."/>
            <person name="Wollam A."/>
            <person name="Pepin K.H."/>
            <person name="Palsikar V.B."/>
            <person name="Mitreva M."/>
            <person name="Wilson R.K."/>
        </authorList>
    </citation>
    <scope>NUCLEOTIDE SEQUENCE [LARGE SCALE GENOMIC DNA]</scope>
    <source>
        <strain evidence="1 2">F0184</strain>
    </source>
</reference>
<sequence length="57" mass="6694">MGKKEYKKLRSPKSSSKSIAFFVKKLMLLFQQCSEPLGNKMDIIQVFDKNLRKQQDN</sequence>
<dbReference type="AlphaFoldDB" id="U7UYC5"/>
<accession>U7UYC5</accession>
<gene>
    <name evidence="1" type="ORF">HMPREF0742_02325</name>
</gene>
<dbReference type="HOGENOM" id="CLU_2993936_0_0_11"/>